<dbReference type="AlphaFoldDB" id="A0AAE3GKT8"/>
<organism evidence="3 4">
    <name type="scientific">Goodfellowiella coeruleoviolacea</name>
    <dbReference type="NCBI Taxonomy" id="334858"/>
    <lineage>
        <taxon>Bacteria</taxon>
        <taxon>Bacillati</taxon>
        <taxon>Actinomycetota</taxon>
        <taxon>Actinomycetes</taxon>
        <taxon>Pseudonocardiales</taxon>
        <taxon>Pseudonocardiaceae</taxon>
        <taxon>Goodfellowiella</taxon>
    </lineage>
</organism>
<dbReference type="InterPro" id="IPR020904">
    <property type="entry name" value="Sc_DH/Rdtase_CS"/>
</dbReference>
<keyword evidence="2" id="KW-0560">Oxidoreductase</keyword>
<keyword evidence="4" id="KW-1185">Reference proteome</keyword>
<dbReference type="EMBL" id="JAMTCK010000018">
    <property type="protein sequence ID" value="MCP2169458.1"/>
    <property type="molecule type" value="Genomic_DNA"/>
</dbReference>
<evidence type="ECO:0000256" key="1">
    <source>
        <dbReference type="ARBA" id="ARBA00006484"/>
    </source>
</evidence>
<dbReference type="PANTHER" id="PTHR43975:SF2">
    <property type="entry name" value="EG:BACR7A4.14 PROTEIN-RELATED"/>
    <property type="match status" value="1"/>
</dbReference>
<dbReference type="SUPFAM" id="SSF51735">
    <property type="entry name" value="NAD(P)-binding Rossmann-fold domains"/>
    <property type="match status" value="1"/>
</dbReference>
<accession>A0AAE3GKT8</accession>
<proteinExistence type="inferred from homology"/>
<dbReference type="PRINTS" id="PR00081">
    <property type="entry name" value="GDHRDH"/>
</dbReference>
<comment type="similarity">
    <text evidence="1">Belongs to the short-chain dehydrogenases/reductases (SDR) family.</text>
</comment>
<evidence type="ECO:0000256" key="2">
    <source>
        <dbReference type="ARBA" id="ARBA00023002"/>
    </source>
</evidence>
<dbReference type="PROSITE" id="PS00061">
    <property type="entry name" value="ADH_SHORT"/>
    <property type="match status" value="1"/>
</dbReference>
<evidence type="ECO:0000313" key="3">
    <source>
        <dbReference type="EMBL" id="MCP2169458.1"/>
    </source>
</evidence>
<dbReference type="InterPro" id="IPR036291">
    <property type="entry name" value="NAD(P)-bd_dom_sf"/>
</dbReference>
<dbReference type="PANTHER" id="PTHR43975">
    <property type="entry name" value="ZGC:101858"/>
    <property type="match status" value="1"/>
</dbReference>
<dbReference type="PRINTS" id="PR00080">
    <property type="entry name" value="SDRFAMILY"/>
</dbReference>
<dbReference type="CDD" id="cd05233">
    <property type="entry name" value="SDR_c"/>
    <property type="match status" value="1"/>
</dbReference>
<protein>
    <submittedName>
        <fullName evidence="3">NAD(P)-dependent dehydrogenase, short-chain alcohol dehydrogenase family</fullName>
    </submittedName>
</protein>
<dbReference type="Gene3D" id="3.40.50.720">
    <property type="entry name" value="NAD(P)-binding Rossmann-like Domain"/>
    <property type="match status" value="1"/>
</dbReference>
<dbReference type="InterPro" id="IPR002347">
    <property type="entry name" value="SDR_fam"/>
</dbReference>
<gene>
    <name evidence="3" type="ORF">LX83_006343</name>
</gene>
<dbReference type="GO" id="GO:0016491">
    <property type="term" value="F:oxidoreductase activity"/>
    <property type="evidence" value="ECO:0007669"/>
    <property type="project" value="UniProtKB-KW"/>
</dbReference>
<evidence type="ECO:0000313" key="4">
    <source>
        <dbReference type="Proteomes" id="UP001206128"/>
    </source>
</evidence>
<dbReference type="Proteomes" id="UP001206128">
    <property type="component" value="Unassembled WGS sequence"/>
</dbReference>
<dbReference type="Pfam" id="PF13561">
    <property type="entry name" value="adh_short_C2"/>
    <property type="match status" value="1"/>
</dbReference>
<sequence length="254" mass="26380">MSNDSEPAPAGRAVIVTGAGTGIGRATAQRFADEGASVLAVGRTGTTLAQTARDRPAIHPLVADVTDPDGPARVVDAALAVFGRIDVLVNNAAITRPAPLGQIDRADTAAQLATNLVGPVFLAQQALPHLVASSGLIVNVTSVQPFRGWPNNSVYGATKVALDFITRTWAVELAERGVRVVSVAPGVTHTPVLAHAGLSPEQIAEAGEQLRRRIPLGRLAQPEEIAWWIVRTARPEAGYLTGAVIQVDGGINVA</sequence>
<dbReference type="FunFam" id="3.40.50.720:FF:000084">
    <property type="entry name" value="Short-chain dehydrogenase reductase"/>
    <property type="match status" value="1"/>
</dbReference>
<comment type="caution">
    <text evidence="3">The sequence shown here is derived from an EMBL/GenBank/DDBJ whole genome shotgun (WGS) entry which is preliminary data.</text>
</comment>
<reference evidence="3" key="1">
    <citation type="submission" date="2022-06" db="EMBL/GenBank/DDBJ databases">
        <title>Genomic Encyclopedia of Archaeal and Bacterial Type Strains, Phase II (KMG-II): from individual species to whole genera.</title>
        <authorList>
            <person name="Goeker M."/>
        </authorList>
    </citation>
    <scope>NUCLEOTIDE SEQUENCE</scope>
    <source>
        <strain evidence="3">DSM 43935</strain>
    </source>
</reference>
<name>A0AAE3GKT8_9PSEU</name>